<protein>
    <submittedName>
        <fullName evidence="2">Uncharacterized protein</fullName>
    </submittedName>
</protein>
<feature type="compositionally biased region" description="Acidic residues" evidence="1">
    <location>
        <begin position="122"/>
        <end position="160"/>
    </location>
</feature>
<feature type="region of interest" description="Disordered" evidence="1">
    <location>
        <begin position="64"/>
        <end position="160"/>
    </location>
</feature>
<proteinExistence type="predicted"/>
<gene>
    <name evidence="2" type="ORF">CPEL01642_LOCUS5924</name>
</gene>
<organism evidence="2">
    <name type="scientific">Coccolithus braarudii</name>
    <dbReference type="NCBI Taxonomy" id="221442"/>
    <lineage>
        <taxon>Eukaryota</taxon>
        <taxon>Haptista</taxon>
        <taxon>Haptophyta</taxon>
        <taxon>Prymnesiophyceae</taxon>
        <taxon>Coccolithales</taxon>
        <taxon>Coccolithaceae</taxon>
        <taxon>Coccolithus</taxon>
    </lineage>
</organism>
<sequence length="367" mass="40305">MRRPGITRPAPLKKRTTYDPSFKLHVVREALLRPVDNRIKPTCARYPGIEPCQLRKWIRNLESEARAAGDGSSSDARKRPRMVPSLTKESAGSGRKVSLGRGGGSLRRSSRPRKPSARANDFGEECCAEDGDDEVQHDEYDLEDGEKEFEDSDDDGEMDGDLEEERLHEAGASASHTPMQMMFGASIFPLTTCHKGSVLEEIPAMHHDSLIDAFCLPEPMMAMKPPHSQSALSRTSVNSPEPQDEDGVQRHAHWFTLCTPPIKPVEALLTGTPKPGCVKRGFPVAAQDAYFSETCDRPCVGAQGKSFAKPHGKPFTEVGRPLSMVSSTELACFAMCSGSVVRGGASILDDVPHDQWFAEWLSEVTEE</sequence>
<evidence type="ECO:0000313" key="2">
    <source>
        <dbReference type="EMBL" id="CAD8602591.1"/>
    </source>
</evidence>
<accession>A0A7S0L6R1</accession>
<reference evidence="2" key="1">
    <citation type="submission" date="2021-01" db="EMBL/GenBank/DDBJ databases">
        <authorList>
            <person name="Corre E."/>
            <person name="Pelletier E."/>
            <person name="Niang G."/>
            <person name="Scheremetjew M."/>
            <person name="Finn R."/>
            <person name="Kale V."/>
            <person name="Holt S."/>
            <person name="Cochrane G."/>
            <person name="Meng A."/>
            <person name="Brown T."/>
            <person name="Cohen L."/>
        </authorList>
    </citation>
    <scope>NUCLEOTIDE SEQUENCE</scope>
    <source>
        <strain evidence="2">PLY182g</strain>
    </source>
</reference>
<dbReference type="AlphaFoldDB" id="A0A7S0L6R1"/>
<feature type="region of interest" description="Disordered" evidence="1">
    <location>
        <begin position="224"/>
        <end position="246"/>
    </location>
</feature>
<dbReference type="EMBL" id="HBEY01012337">
    <property type="protein sequence ID" value="CAD8602591.1"/>
    <property type="molecule type" value="Transcribed_RNA"/>
</dbReference>
<feature type="compositionally biased region" description="Polar residues" evidence="1">
    <location>
        <begin position="227"/>
        <end position="241"/>
    </location>
</feature>
<evidence type="ECO:0000256" key="1">
    <source>
        <dbReference type="SAM" id="MobiDB-lite"/>
    </source>
</evidence>
<name>A0A7S0L6R1_9EUKA</name>